<keyword evidence="1" id="KW-0472">Membrane</keyword>
<proteinExistence type="predicted"/>
<keyword evidence="1" id="KW-1133">Transmembrane helix</keyword>
<name>A0A8S1HIU5_9PELO</name>
<evidence type="ECO:0000313" key="3">
    <source>
        <dbReference type="Proteomes" id="UP000835052"/>
    </source>
</evidence>
<feature type="transmembrane region" description="Helical" evidence="1">
    <location>
        <begin position="203"/>
        <end position="226"/>
    </location>
</feature>
<evidence type="ECO:0000313" key="2">
    <source>
        <dbReference type="EMBL" id="CAD6196458.1"/>
    </source>
</evidence>
<dbReference type="AlphaFoldDB" id="A0A8S1HIU5"/>
<comment type="caution">
    <text evidence="2">The sequence shown here is derived from an EMBL/GenBank/DDBJ whole genome shotgun (WGS) entry which is preliminary data.</text>
</comment>
<sequence length="264" mass="29570">MVGFQPGAISFQSPVFSPMSGYTKFSFLVLLVCHTQASPYRIGDEKKTEDGRDRLLRVQPPKPQVPVESISHEKVDKFFAERPSDDEMNAYSREVENSRVGSINLDQKSVESNEEEEKELLLWLGRVYLQDLANQITEEEDSYEKEQDIKSKINVENSFHVENNINAIKVLPHPMSLHQEIVDNGLSAPSSIPLDTINSTKTVYLNVDLTEAVLLIGIVAALIYTFRKASCMISKSRAQPAPQMTTLPAGLCVPTISEKIKTDQ</sequence>
<organism evidence="2 3">
    <name type="scientific">Caenorhabditis auriculariae</name>
    <dbReference type="NCBI Taxonomy" id="2777116"/>
    <lineage>
        <taxon>Eukaryota</taxon>
        <taxon>Metazoa</taxon>
        <taxon>Ecdysozoa</taxon>
        <taxon>Nematoda</taxon>
        <taxon>Chromadorea</taxon>
        <taxon>Rhabditida</taxon>
        <taxon>Rhabditina</taxon>
        <taxon>Rhabditomorpha</taxon>
        <taxon>Rhabditoidea</taxon>
        <taxon>Rhabditidae</taxon>
        <taxon>Peloderinae</taxon>
        <taxon>Caenorhabditis</taxon>
    </lineage>
</organism>
<keyword evidence="3" id="KW-1185">Reference proteome</keyword>
<keyword evidence="1" id="KW-0812">Transmembrane</keyword>
<accession>A0A8S1HIU5</accession>
<reference evidence="2" key="1">
    <citation type="submission" date="2020-10" db="EMBL/GenBank/DDBJ databases">
        <authorList>
            <person name="Kikuchi T."/>
        </authorList>
    </citation>
    <scope>NUCLEOTIDE SEQUENCE</scope>
    <source>
        <strain evidence="2">NKZ352</strain>
    </source>
</reference>
<protein>
    <submittedName>
        <fullName evidence="2">Uncharacterized protein</fullName>
    </submittedName>
</protein>
<dbReference type="Proteomes" id="UP000835052">
    <property type="component" value="Unassembled WGS sequence"/>
</dbReference>
<dbReference type="EMBL" id="CAJGYM010000072">
    <property type="protein sequence ID" value="CAD6196458.1"/>
    <property type="molecule type" value="Genomic_DNA"/>
</dbReference>
<evidence type="ECO:0000256" key="1">
    <source>
        <dbReference type="SAM" id="Phobius"/>
    </source>
</evidence>
<gene>
    <name evidence="2" type="ORF">CAUJ_LOCUS12372</name>
</gene>